<sequence>MQSPMLLSLSLALSLSAPLQAEEVPAPPVQQASQFTVVDINFCSISLIDIAIHDATGAVTMLTTPDPNGVVSLNLVPEGGYVSIIQLFELQPEDPNEPPSQQVVMTSAHKSLFQYDGLWQLTDYFGQTGPCKMLSQLTVTSLIPNANEFVFSLVEPVNFLDGSHPLNLFNPYLLGQGFDSLFNMAAYKLQPAQGLTEGQQVDMFLDQQPNIINWTSDGMVDAIAGYYFNLSLPYLLESKFVGNSSGTLALLQEEGEHQVLSQFLLDPIILQQASPVPPGTTSLSIKTPIPPVGLYSSIQVQDNLLQFELGDYAALHTLIGIGRQGDQGSAFQVVFTPPNMGQVTLPMLPEQLAGFANQPGTSYNLFNVRADDLTATEVPGFGPVFPDPELVAPELLLQLLTLQNLPYTNAIITCGQFPPDTLCQPFPLFPAAAKMTPGQIRLQIGNSLAEMEAR</sequence>
<name>A0A1M5YE34_9GAMM</name>
<organism evidence="2 3">
    <name type="scientific">Ferrimonas marina</name>
    <dbReference type="NCBI Taxonomy" id="299255"/>
    <lineage>
        <taxon>Bacteria</taxon>
        <taxon>Pseudomonadati</taxon>
        <taxon>Pseudomonadota</taxon>
        <taxon>Gammaproteobacteria</taxon>
        <taxon>Alteromonadales</taxon>
        <taxon>Ferrimonadaceae</taxon>
        <taxon>Ferrimonas</taxon>
    </lineage>
</organism>
<accession>A0A1M5YE34</accession>
<keyword evidence="3" id="KW-1185">Reference proteome</keyword>
<gene>
    <name evidence="2" type="ORF">SAMN02745129_4125</name>
</gene>
<evidence type="ECO:0000313" key="2">
    <source>
        <dbReference type="EMBL" id="SHI10154.1"/>
    </source>
</evidence>
<evidence type="ECO:0000256" key="1">
    <source>
        <dbReference type="SAM" id="SignalP"/>
    </source>
</evidence>
<dbReference type="EMBL" id="FQXG01000007">
    <property type="protein sequence ID" value="SHI10154.1"/>
    <property type="molecule type" value="Genomic_DNA"/>
</dbReference>
<feature type="chain" id="PRO_5012838819" evidence="1">
    <location>
        <begin position="22"/>
        <end position="454"/>
    </location>
</feature>
<dbReference type="AlphaFoldDB" id="A0A1M5YE34"/>
<protein>
    <submittedName>
        <fullName evidence="2">Uncharacterized protein</fullName>
    </submittedName>
</protein>
<reference evidence="2 3" key="1">
    <citation type="submission" date="2016-11" db="EMBL/GenBank/DDBJ databases">
        <authorList>
            <person name="Jaros S."/>
            <person name="Januszkiewicz K."/>
            <person name="Wedrychowicz H."/>
        </authorList>
    </citation>
    <scope>NUCLEOTIDE SEQUENCE [LARGE SCALE GENOMIC DNA]</scope>
    <source>
        <strain evidence="2 3">DSM 16917</strain>
    </source>
</reference>
<evidence type="ECO:0000313" key="3">
    <source>
        <dbReference type="Proteomes" id="UP000184268"/>
    </source>
</evidence>
<keyword evidence="1" id="KW-0732">Signal</keyword>
<proteinExistence type="predicted"/>
<dbReference type="Proteomes" id="UP000184268">
    <property type="component" value="Unassembled WGS sequence"/>
</dbReference>
<feature type="signal peptide" evidence="1">
    <location>
        <begin position="1"/>
        <end position="21"/>
    </location>
</feature>